<dbReference type="SUPFAM" id="SSF53639">
    <property type="entry name" value="AraD/HMP-PK domain-like"/>
    <property type="match status" value="1"/>
</dbReference>
<dbReference type="InterPro" id="IPR001303">
    <property type="entry name" value="Aldolase_II/adducin_N"/>
</dbReference>
<protein>
    <recommendedName>
        <fullName evidence="2">Class II aldolase/adducin N-terminal domain-containing protein</fullName>
    </recommendedName>
</protein>
<dbReference type="AlphaFoldDB" id="A0A0N9VAF9"/>
<comment type="similarity">
    <text evidence="1">Belongs to the aldolase class II family.</text>
</comment>
<organism evidence="3 4">
    <name type="scientific">Acinetobacter equi</name>
    <dbReference type="NCBI Taxonomy" id="1324350"/>
    <lineage>
        <taxon>Bacteria</taxon>
        <taxon>Pseudomonadati</taxon>
        <taxon>Pseudomonadota</taxon>
        <taxon>Gammaproteobacteria</taxon>
        <taxon>Moraxellales</taxon>
        <taxon>Moraxellaceae</taxon>
        <taxon>Acinetobacter</taxon>
    </lineage>
</organism>
<dbReference type="InterPro" id="IPR036409">
    <property type="entry name" value="Aldolase_II/adducin_N_sf"/>
</dbReference>
<feature type="domain" description="Class II aldolase/adducin N-terminal" evidence="2">
    <location>
        <begin position="9"/>
        <end position="190"/>
    </location>
</feature>
<dbReference type="PANTHER" id="PTHR10672">
    <property type="entry name" value="ADDUCIN"/>
    <property type="match status" value="1"/>
</dbReference>
<dbReference type="GO" id="GO:0005856">
    <property type="term" value="C:cytoskeleton"/>
    <property type="evidence" value="ECO:0007669"/>
    <property type="project" value="TreeGrafter"/>
</dbReference>
<dbReference type="Proteomes" id="UP000064939">
    <property type="component" value="Chromosome"/>
</dbReference>
<dbReference type="STRING" id="1324350.AOY20_12755"/>
<name>A0A0N9VAF9_9GAMM</name>
<evidence type="ECO:0000313" key="3">
    <source>
        <dbReference type="EMBL" id="ALH96336.1"/>
    </source>
</evidence>
<proteinExistence type="inferred from homology"/>
<reference evidence="3 4" key="1">
    <citation type="journal article" date="2015" name="Int. J. Syst. Evol. Microbiol.">
        <title>Acinetobacter equi sp. nov. isolated from horse faeces.</title>
        <authorList>
            <person name="Poppel M.T."/>
            <person name="Skiebe E."/>
            <person name="Laue M."/>
            <person name="Bergmann H."/>
            <person name="Ebersberger I."/>
            <person name="Garn T."/>
            <person name="Fruth A."/>
            <person name="Baumgardt S."/>
            <person name="Busse H.J."/>
            <person name="Wilharm G."/>
        </authorList>
    </citation>
    <scope>NUCLEOTIDE SEQUENCE [LARGE SCALE GENOMIC DNA]</scope>
    <source>
        <strain evidence="3 4">114</strain>
    </source>
</reference>
<dbReference type="PANTHER" id="PTHR10672:SF21">
    <property type="entry name" value="CLASS II ALDOLASE_ADDUCIN N-TERMINAL DOMAIN-CONTAINING PROTEIN"/>
    <property type="match status" value="1"/>
</dbReference>
<dbReference type="KEGG" id="aei:AOY20_12755"/>
<dbReference type="NCBIfam" id="NF005689">
    <property type="entry name" value="PRK07490.1"/>
    <property type="match status" value="1"/>
</dbReference>
<dbReference type="GO" id="GO:0005996">
    <property type="term" value="P:monosaccharide metabolic process"/>
    <property type="evidence" value="ECO:0007669"/>
    <property type="project" value="UniProtKB-ARBA"/>
</dbReference>
<dbReference type="Gene3D" id="3.40.225.10">
    <property type="entry name" value="Class II aldolase/adducin N-terminal domain"/>
    <property type="match status" value="1"/>
</dbReference>
<dbReference type="InterPro" id="IPR051017">
    <property type="entry name" value="Aldolase-II_Adducin_sf"/>
</dbReference>
<evidence type="ECO:0000313" key="4">
    <source>
        <dbReference type="Proteomes" id="UP000064939"/>
    </source>
</evidence>
<dbReference type="EMBL" id="CP012808">
    <property type="protein sequence ID" value="ALH96336.1"/>
    <property type="molecule type" value="Genomic_DNA"/>
</dbReference>
<dbReference type="Pfam" id="PF00596">
    <property type="entry name" value="Aldolase_II"/>
    <property type="match status" value="1"/>
</dbReference>
<dbReference type="OrthoDB" id="8859181at2"/>
<dbReference type="RefSeq" id="WP_054582218.1">
    <property type="nucleotide sequence ID" value="NZ_CP012808.1"/>
</dbReference>
<evidence type="ECO:0000259" key="2">
    <source>
        <dbReference type="SMART" id="SM01007"/>
    </source>
</evidence>
<evidence type="ECO:0000256" key="1">
    <source>
        <dbReference type="ARBA" id="ARBA00037961"/>
    </source>
</evidence>
<dbReference type="GO" id="GO:0051015">
    <property type="term" value="F:actin filament binding"/>
    <property type="evidence" value="ECO:0007669"/>
    <property type="project" value="TreeGrafter"/>
</dbReference>
<keyword evidence="4" id="KW-1185">Reference proteome</keyword>
<accession>A0A0N9VAF9</accession>
<dbReference type="SMART" id="SM01007">
    <property type="entry name" value="Aldolase_II"/>
    <property type="match status" value="1"/>
</dbReference>
<sequence>MKSELEIRIDLATSLRLSAKLGMTEAVANHFSAAVSEDGKSFLLNPKWVHFSKVKASDLILVHANDPDSFEKGKIDSTAWAIHGQIHQLRPDIKVIMHLHPIYATTLSCLKNQTLIPIEQNSARYFNRVSYDTNYSGMADQLAEGQRLAGLLKHHSRLLMGNHGVLIGSHDIGLAFDDMYTFERACQILIHAYSTGQTLNILEDHIAEKTAQDWEKIEDFSKAHFEEMKSILIAEAPSVID</sequence>
<gene>
    <name evidence="3" type="ORF">AOY20_12755</name>
</gene>